<dbReference type="GO" id="GO:0016740">
    <property type="term" value="F:transferase activity"/>
    <property type="evidence" value="ECO:0007669"/>
    <property type="project" value="UniProtKB-KW"/>
</dbReference>
<evidence type="ECO:0000313" key="6">
    <source>
        <dbReference type="Proteomes" id="UP001224775"/>
    </source>
</evidence>
<keyword evidence="3" id="KW-1133">Transmembrane helix</keyword>
<dbReference type="Pfam" id="PF05686">
    <property type="entry name" value="Glyco_transf_90"/>
    <property type="match status" value="1"/>
</dbReference>
<dbReference type="PANTHER" id="PTHR12203">
    <property type="entry name" value="KDEL LYS-ASP-GLU-LEU CONTAINING - RELATED"/>
    <property type="match status" value="1"/>
</dbReference>
<evidence type="ECO:0000256" key="2">
    <source>
        <dbReference type="ARBA" id="ARBA00022679"/>
    </source>
</evidence>
<keyword evidence="6" id="KW-1185">Reference proteome</keyword>
<dbReference type="EMBL" id="JATAAI010000009">
    <property type="protein sequence ID" value="KAK1743437.1"/>
    <property type="molecule type" value="Genomic_DNA"/>
</dbReference>
<reference evidence="5" key="1">
    <citation type="submission" date="2023-06" db="EMBL/GenBank/DDBJ databases">
        <title>Survivors Of The Sea: Transcriptome response of Skeletonema marinoi to long-term dormancy.</title>
        <authorList>
            <person name="Pinder M.I.M."/>
            <person name="Kourtchenko O."/>
            <person name="Robertson E.K."/>
            <person name="Larsson T."/>
            <person name="Maumus F."/>
            <person name="Osuna-Cruz C.M."/>
            <person name="Vancaester E."/>
            <person name="Stenow R."/>
            <person name="Vandepoele K."/>
            <person name="Ploug H."/>
            <person name="Bruchert V."/>
            <person name="Godhe A."/>
            <person name="Topel M."/>
        </authorList>
    </citation>
    <scope>NUCLEOTIDE SEQUENCE</scope>
    <source>
        <strain evidence="5">R05AC</strain>
    </source>
</reference>
<dbReference type="PANTHER" id="PTHR12203:SF35">
    <property type="entry name" value="PROTEIN O-GLUCOSYLTRANSFERASE 1"/>
    <property type="match status" value="1"/>
</dbReference>
<comment type="similarity">
    <text evidence="1">Belongs to the glycosyltransferase 90 family.</text>
</comment>
<feature type="transmembrane region" description="Helical" evidence="3">
    <location>
        <begin position="33"/>
        <end position="51"/>
    </location>
</feature>
<sequence length="536" mass="61379">MKMVTVHNNNHAVSFRTKSIELFDRLLRRDGGLLILLTLLAMPLLFSQLFLSDNGSNRALTESPAMMNVAEVNSHINMTALLESNPVDNIRPYDLDDLLRVIPYYDHAMALLIYDPIDDRFFAYYSTNHRWKRGCEELTVSIKMIVYILRRLFPQRFTPTSPEFAMVISAGDVPGVRVTSCVKKKDYPCSPLDLPPILHFGHVFQLPLFPSMIAMPSSKHLKCFNYWTRFGSVCEEFQPIRPGNPHGFVFGANVDLAWEYLVPQVIWRGEDHQVFQSIVSKLIPRGVTGSDAMDVLRDHIDELIPQYKGVVYTANAEREARETQSGKLPWANIKFSNHAKDSQMYLQFRQAGIPVTREYMDNKDLAKFRYQIDLGGGNSAGTLEKLAMPGALFHHATATKEYYFNRMKPYEHYIPIAPDLSDLWKKYIWAESESPGTAKKISEEGTKLAASFGTPEGFESIFEEYMRTPLLRVMEAYEPSMYKPWRTIVSDHVEGSSMKPIVRCTASGPYDCQNIVGKKFFQELRVDEDLIEEDQY</sequence>
<dbReference type="Proteomes" id="UP001224775">
    <property type="component" value="Unassembled WGS sequence"/>
</dbReference>
<evidence type="ECO:0000256" key="3">
    <source>
        <dbReference type="SAM" id="Phobius"/>
    </source>
</evidence>
<evidence type="ECO:0000313" key="5">
    <source>
        <dbReference type="EMBL" id="KAK1743437.1"/>
    </source>
</evidence>
<keyword evidence="2" id="KW-0808">Transferase</keyword>
<gene>
    <name evidence="5" type="ORF">QTG54_006058</name>
</gene>
<dbReference type="InterPro" id="IPR051091">
    <property type="entry name" value="O-Glucosyltr/Glycosyltrsf_90"/>
</dbReference>
<protein>
    <submittedName>
        <fullName evidence="5">Glycosyltransferase family protein</fullName>
    </submittedName>
</protein>
<feature type="domain" description="Glycosyl transferase CAP10" evidence="4">
    <location>
        <begin position="343"/>
        <end position="448"/>
    </location>
</feature>
<evidence type="ECO:0000256" key="1">
    <source>
        <dbReference type="ARBA" id="ARBA00010118"/>
    </source>
</evidence>
<evidence type="ECO:0000259" key="4">
    <source>
        <dbReference type="Pfam" id="PF05686"/>
    </source>
</evidence>
<comment type="caution">
    <text evidence="5">The sequence shown here is derived from an EMBL/GenBank/DDBJ whole genome shotgun (WGS) entry which is preliminary data.</text>
</comment>
<dbReference type="InterPro" id="IPR006598">
    <property type="entry name" value="CAP10"/>
</dbReference>
<organism evidence="5 6">
    <name type="scientific">Skeletonema marinoi</name>
    <dbReference type="NCBI Taxonomy" id="267567"/>
    <lineage>
        <taxon>Eukaryota</taxon>
        <taxon>Sar</taxon>
        <taxon>Stramenopiles</taxon>
        <taxon>Ochrophyta</taxon>
        <taxon>Bacillariophyta</taxon>
        <taxon>Coscinodiscophyceae</taxon>
        <taxon>Thalassiosirophycidae</taxon>
        <taxon>Thalassiosirales</taxon>
        <taxon>Skeletonemataceae</taxon>
        <taxon>Skeletonema</taxon>
        <taxon>Skeletonema marinoi-dohrnii complex</taxon>
    </lineage>
</organism>
<dbReference type="AlphaFoldDB" id="A0AAD8YDG2"/>
<name>A0AAD8YDG2_9STRA</name>
<accession>A0AAD8YDG2</accession>
<keyword evidence="3" id="KW-0472">Membrane</keyword>
<keyword evidence="3" id="KW-0812">Transmembrane</keyword>
<proteinExistence type="inferred from homology"/>